<keyword evidence="6 7" id="KW-0472">Membrane</keyword>
<feature type="domain" description="Peptidase S54 rhomboid" evidence="8">
    <location>
        <begin position="37"/>
        <end position="177"/>
    </location>
</feature>
<dbReference type="GO" id="GO:0004252">
    <property type="term" value="F:serine-type endopeptidase activity"/>
    <property type="evidence" value="ECO:0007669"/>
    <property type="project" value="InterPro"/>
</dbReference>
<evidence type="ECO:0000259" key="8">
    <source>
        <dbReference type="Pfam" id="PF01694"/>
    </source>
</evidence>
<keyword evidence="5 7" id="KW-1133">Transmembrane helix</keyword>
<feature type="transmembrane region" description="Helical" evidence="7">
    <location>
        <begin position="150"/>
        <end position="174"/>
    </location>
</feature>
<dbReference type="EMBL" id="WSUT01000005">
    <property type="protein sequence ID" value="MWC44232.1"/>
    <property type="molecule type" value="Genomic_DNA"/>
</dbReference>
<comment type="subcellular location">
    <subcellularLocation>
        <location evidence="1">Membrane</location>
        <topology evidence="1">Multi-pass membrane protein</topology>
    </subcellularLocation>
</comment>
<evidence type="ECO:0000256" key="2">
    <source>
        <dbReference type="ARBA" id="ARBA00009045"/>
    </source>
</evidence>
<dbReference type="InterPro" id="IPR035952">
    <property type="entry name" value="Rhomboid-like_sf"/>
</dbReference>
<dbReference type="Proteomes" id="UP000436801">
    <property type="component" value="Unassembled WGS sequence"/>
</dbReference>
<dbReference type="Gene3D" id="1.20.1540.10">
    <property type="entry name" value="Rhomboid-like"/>
    <property type="match status" value="1"/>
</dbReference>
<feature type="transmembrane region" description="Helical" evidence="7">
    <location>
        <begin position="96"/>
        <end position="116"/>
    </location>
</feature>
<comment type="caution">
    <text evidence="9">The sequence shown here is derived from an EMBL/GenBank/DDBJ whole genome shotgun (WGS) entry which is preliminary data.</text>
</comment>
<dbReference type="SUPFAM" id="SSF144091">
    <property type="entry name" value="Rhomboid-like"/>
    <property type="match status" value="1"/>
</dbReference>
<dbReference type="AlphaFoldDB" id="A0A6N8LYS7"/>
<dbReference type="Pfam" id="PF01694">
    <property type="entry name" value="Rhomboid"/>
    <property type="match status" value="1"/>
</dbReference>
<dbReference type="InterPro" id="IPR022764">
    <property type="entry name" value="Peptidase_S54_rhomboid_dom"/>
</dbReference>
<accession>A0A6N8LYS7</accession>
<evidence type="ECO:0000256" key="1">
    <source>
        <dbReference type="ARBA" id="ARBA00004141"/>
    </source>
</evidence>
<proteinExistence type="inferred from homology"/>
<protein>
    <submittedName>
        <fullName evidence="9">Rhomboid family intramembrane serine protease</fullName>
    </submittedName>
</protein>
<sequence>MNLLPEAAVGGGFIPLRFDAAVPPDAGFPVPAILTPLTATLIHGGFAHVALNLLMLVYCGGQAERAVGARGIVLLYVAGAFAAALGQYLMDPVSHVPMIGASGAISAVVGAYALLYGQRRAQAVAGVSADVVHVLWLAAAWIGIQLLVGLAGFGGTTIAIGAHIGGFIAGLALARPLLLWRYRGA</sequence>
<evidence type="ECO:0000313" key="10">
    <source>
        <dbReference type="Proteomes" id="UP000436801"/>
    </source>
</evidence>
<keyword evidence="9" id="KW-0645">Protease</keyword>
<comment type="similarity">
    <text evidence="2">Belongs to the peptidase S54 family.</text>
</comment>
<evidence type="ECO:0000256" key="6">
    <source>
        <dbReference type="ARBA" id="ARBA00023136"/>
    </source>
</evidence>
<feature type="transmembrane region" description="Helical" evidence="7">
    <location>
        <begin position="33"/>
        <end position="59"/>
    </location>
</feature>
<gene>
    <name evidence="9" type="ORF">GQR91_11300</name>
</gene>
<evidence type="ECO:0000256" key="5">
    <source>
        <dbReference type="ARBA" id="ARBA00022989"/>
    </source>
</evidence>
<dbReference type="OrthoDB" id="9813074at2"/>
<keyword evidence="3 7" id="KW-0812">Transmembrane</keyword>
<organism evidence="9 10">
    <name type="scientific">Sphingomonas carotinifaciens</name>
    <dbReference type="NCBI Taxonomy" id="1166323"/>
    <lineage>
        <taxon>Bacteria</taxon>
        <taxon>Pseudomonadati</taxon>
        <taxon>Pseudomonadota</taxon>
        <taxon>Alphaproteobacteria</taxon>
        <taxon>Sphingomonadales</taxon>
        <taxon>Sphingomonadaceae</taxon>
        <taxon>Sphingomonas</taxon>
    </lineage>
</organism>
<feature type="transmembrane region" description="Helical" evidence="7">
    <location>
        <begin position="123"/>
        <end position="144"/>
    </location>
</feature>
<evidence type="ECO:0000256" key="3">
    <source>
        <dbReference type="ARBA" id="ARBA00022692"/>
    </source>
</evidence>
<dbReference type="GO" id="GO:0016020">
    <property type="term" value="C:membrane"/>
    <property type="evidence" value="ECO:0007669"/>
    <property type="project" value="UniProtKB-SubCell"/>
</dbReference>
<keyword evidence="4" id="KW-0378">Hydrolase</keyword>
<dbReference type="PANTHER" id="PTHR43731">
    <property type="entry name" value="RHOMBOID PROTEASE"/>
    <property type="match status" value="1"/>
</dbReference>
<evidence type="ECO:0000313" key="9">
    <source>
        <dbReference type="EMBL" id="MWC44232.1"/>
    </source>
</evidence>
<evidence type="ECO:0000256" key="4">
    <source>
        <dbReference type="ARBA" id="ARBA00022801"/>
    </source>
</evidence>
<reference evidence="9 10" key="1">
    <citation type="submission" date="2019-12" db="EMBL/GenBank/DDBJ databases">
        <authorList>
            <person name="Zheng J."/>
        </authorList>
    </citation>
    <scope>NUCLEOTIDE SEQUENCE [LARGE SCALE GENOMIC DNA]</scope>
    <source>
        <strain evidence="9 10">DSM 27347</strain>
    </source>
</reference>
<dbReference type="GO" id="GO:0006508">
    <property type="term" value="P:proteolysis"/>
    <property type="evidence" value="ECO:0007669"/>
    <property type="project" value="UniProtKB-KW"/>
</dbReference>
<feature type="transmembrane region" description="Helical" evidence="7">
    <location>
        <begin position="71"/>
        <end position="90"/>
    </location>
</feature>
<dbReference type="InterPro" id="IPR050925">
    <property type="entry name" value="Rhomboid_protease_S54"/>
</dbReference>
<evidence type="ECO:0000256" key="7">
    <source>
        <dbReference type="SAM" id="Phobius"/>
    </source>
</evidence>
<dbReference type="PANTHER" id="PTHR43731:SF14">
    <property type="entry name" value="PRESENILIN-ASSOCIATED RHOMBOID-LIKE PROTEIN, MITOCHONDRIAL"/>
    <property type="match status" value="1"/>
</dbReference>
<name>A0A6N8LYS7_9SPHN</name>